<dbReference type="EMBL" id="CP001601">
    <property type="protein sequence ID" value="ACP33534.1"/>
    <property type="molecule type" value="Genomic_DNA"/>
</dbReference>
<dbReference type="KEGG" id="car:cauri_1941"/>
<gene>
    <name evidence="1" type="ordered locus">cauri_1941</name>
</gene>
<sequence>MLCKQEVHKEGNIMNYEIHPSYKVTNEGTVPADDARTITADGKVAGTVIYNDWNNTAVITRFVNGDAEITYTPCESKDQLDEVIRNVF</sequence>
<reference evidence="1 2" key="1">
    <citation type="journal article" date="2010" name="BMC Genomics">
        <title>Complete genome sequence and lifestyle of black-pigmented Corynebacterium aurimucosum ATCC 700975 (formerly C. nigricans CN-1) isolated from a vaginal swab of a woman with spontaneous abortion.</title>
        <authorList>
            <person name="Trost E."/>
            <person name="Gotker S."/>
            <person name="Schneider J."/>
            <person name="Schneiker-Bekel S."/>
            <person name="Szczepanowski R."/>
            <person name="Tilker A."/>
            <person name="Viehoever P."/>
            <person name="Arnold W."/>
            <person name="Bekel T."/>
            <person name="Blom J."/>
            <person name="Gartemann K.H."/>
            <person name="Linke B."/>
            <person name="Goesmann A."/>
            <person name="Puhler A."/>
            <person name="Shukla S.K."/>
            <person name="Tauch A."/>
        </authorList>
    </citation>
    <scope>NUCLEOTIDE SEQUENCE [LARGE SCALE GENOMIC DNA]</scope>
    <source>
        <strain evidence="2">ATCC 700975 / DSM 44827 / CIP 107346 / CN-1</strain>
    </source>
</reference>
<accession>C3PI80</accession>
<organism evidence="1 2">
    <name type="scientific">Corynebacterium aurimucosum (strain ATCC 700975 / DSM 44827 / CIP 107346 / CN-1)</name>
    <name type="common">Corynebacterium nigricans</name>
    <dbReference type="NCBI Taxonomy" id="548476"/>
    <lineage>
        <taxon>Bacteria</taxon>
        <taxon>Bacillati</taxon>
        <taxon>Actinomycetota</taxon>
        <taxon>Actinomycetes</taxon>
        <taxon>Mycobacteriales</taxon>
        <taxon>Corynebacteriaceae</taxon>
        <taxon>Corynebacterium</taxon>
    </lineage>
</organism>
<dbReference type="Proteomes" id="UP000002077">
    <property type="component" value="Chromosome"/>
</dbReference>
<name>C3PI80_CORA7</name>
<dbReference type="HOGENOM" id="CLU_2521962_0_0_11"/>
<dbReference type="AlphaFoldDB" id="C3PI80"/>
<evidence type="ECO:0000313" key="1">
    <source>
        <dbReference type="EMBL" id="ACP33534.1"/>
    </source>
</evidence>
<protein>
    <submittedName>
        <fullName evidence="1">Uncharacterized protein</fullName>
    </submittedName>
</protein>
<proteinExistence type="predicted"/>
<evidence type="ECO:0000313" key="2">
    <source>
        <dbReference type="Proteomes" id="UP000002077"/>
    </source>
</evidence>
<dbReference type="STRING" id="548476.cauri_1941"/>
<keyword evidence="2" id="KW-1185">Reference proteome</keyword>